<reference evidence="3" key="1">
    <citation type="submission" date="2015-09" db="EMBL/GenBank/DDBJ databases">
        <authorList>
            <person name="Bertelli C."/>
        </authorList>
    </citation>
    <scope>NUCLEOTIDE SEQUENCE [LARGE SCALE GENOMIC DNA]</scope>
    <source>
        <strain evidence="3">KNic</strain>
    </source>
</reference>
<dbReference type="RefSeq" id="WP_059059998.1">
    <property type="nucleotide sequence ID" value="NZ_LN879502.1"/>
</dbReference>
<dbReference type="PATRIC" id="fig|389348.3.peg.468"/>
<organism evidence="2 3">
    <name type="scientific">Candidatus Protochlamydia naegleriophila</name>
    <dbReference type="NCBI Taxonomy" id="389348"/>
    <lineage>
        <taxon>Bacteria</taxon>
        <taxon>Pseudomonadati</taxon>
        <taxon>Chlamydiota</taxon>
        <taxon>Chlamydiia</taxon>
        <taxon>Parachlamydiales</taxon>
        <taxon>Parachlamydiaceae</taxon>
        <taxon>Candidatus Protochlamydia</taxon>
    </lineage>
</organism>
<dbReference type="STRING" id="389348.PNK_0421"/>
<dbReference type="Pfam" id="PF07661">
    <property type="entry name" value="MORN_2"/>
    <property type="match status" value="1"/>
</dbReference>
<dbReference type="EMBL" id="LN879502">
    <property type="protein sequence ID" value="CUI16052.1"/>
    <property type="molecule type" value="Genomic_DNA"/>
</dbReference>
<dbReference type="PROSITE" id="PS51257">
    <property type="entry name" value="PROKAR_LIPOPROTEIN"/>
    <property type="match status" value="1"/>
</dbReference>
<gene>
    <name evidence="2" type="ORF">PNK_0421</name>
</gene>
<sequence>MKIPSILPAAYICLLLAATACQTNSCRDEVVCETYVHRYGVPLQANDWSARGQHGQVVSTRRDGVVVSKTYESGILHGETTYTFPHRELIQRKEVYCQGELVQESSYYPNGMPQQQINYDSGKHSLTAWYEGGVPQCKEEYEQGHLVQGSYYNLSNHEESRVEDRNGTRTRRDAYGQLISVDSIQNGQMTMCTTYHPNGTPAALTPYANGVIEGKRRTFTVGGEPATIEEWTNNSQHGNTEIFDNGEKCADMPYINGRPHGVERRYRDNDKVVQRRNWIQGKKHGPCYNYIGNTTQTDWYFQGRQVNKPTYDMLSNQ</sequence>
<feature type="chain" id="PRO_5006860359" evidence="1">
    <location>
        <begin position="21"/>
        <end position="317"/>
    </location>
</feature>
<evidence type="ECO:0000256" key="1">
    <source>
        <dbReference type="SAM" id="SignalP"/>
    </source>
</evidence>
<name>A0A0U5JB86_9BACT</name>
<dbReference type="Gene3D" id="3.90.930.1">
    <property type="match status" value="2"/>
</dbReference>
<dbReference type="InParanoid" id="A0A0U5JB86"/>
<dbReference type="InterPro" id="IPR011652">
    <property type="entry name" value="MORN_2"/>
</dbReference>
<keyword evidence="1" id="KW-0732">Signal</keyword>
<proteinExistence type="predicted"/>
<dbReference type="SUPFAM" id="SSF82185">
    <property type="entry name" value="Histone H3 K4-specific methyltransferase SET7/9 N-terminal domain"/>
    <property type="match status" value="3"/>
</dbReference>
<accession>A0A0U5JB86</accession>
<dbReference type="KEGG" id="pnl:PNK_0421"/>
<evidence type="ECO:0000313" key="3">
    <source>
        <dbReference type="Proteomes" id="UP000069902"/>
    </source>
</evidence>
<dbReference type="AlphaFoldDB" id="A0A0U5JB86"/>
<keyword evidence="3" id="KW-1185">Reference proteome</keyword>
<feature type="signal peptide" evidence="1">
    <location>
        <begin position="1"/>
        <end position="20"/>
    </location>
</feature>
<evidence type="ECO:0000313" key="2">
    <source>
        <dbReference type="EMBL" id="CUI16052.1"/>
    </source>
</evidence>
<protein>
    <submittedName>
        <fullName evidence="2">Conserved putative secreted protein</fullName>
    </submittedName>
</protein>
<dbReference type="Proteomes" id="UP000069902">
    <property type="component" value="Chromosome cPNK"/>
</dbReference>